<evidence type="ECO:0000256" key="8">
    <source>
        <dbReference type="SAM" id="Phobius"/>
    </source>
</evidence>
<dbReference type="EMBL" id="BSPB01000001">
    <property type="protein sequence ID" value="GLS12610.1"/>
    <property type="molecule type" value="Genomic_DNA"/>
</dbReference>
<keyword evidence="7" id="KW-0653">Protein transport</keyword>
<reference evidence="10" key="1">
    <citation type="journal article" date="2019" name="Int. J. Syst. Evol. Microbiol.">
        <title>The Global Catalogue of Microorganisms (GCM) 10K type strain sequencing project: providing services to taxonomists for standard genome sequencing and annotation.</title>
        <authorList>
            <consortium name="The Broad Institute Genomics Platform"/>
            <consortium name="The Broad Institute Genome Sequencing Center for Infectious Disease"/>
            <person name="Wu L."/>
            <person name="Ma J."/>
        </authorList>
    </citation>
    <scope>NUCLEOTIDE SEQUENCE [LARGE SCALE GENOMIC DNA]</scope>
    <source>
        <strain evidence="10">NBRC 109341</strain>
    </source>
</reference>
<evidence type="ECO:0000313" key="10">
    <source>
        <dbReference type="Proteomes" id="UP001156903"/>
    </source>
</evidence>
<evidence type="ECO:0000256" key="4">
    <source>
        <dbReference type="ARBA" id="ARBA00022692"/>
    </source>
</evidence>
<sequence>MPAASSRGRARRTKNEINMVPFIDVMLVLLIIFMVTAPLITPSQIEVPSAGESASRPPAKYVSVIIEKDETIEIREGPSGKDGNTVKLSQLAREVQQWRARIDTTPDAKVAVMISADKGVQYEAVVNAMSTLREAGIGPIGLAVKTSR</sequence>
<comment type="similarity">
    <text evidence="2 7">Belongs to the ExbD/TolR family.</text>
</comment>
<evidence type="ECO:0000256" key="1">
    <source>
        <dbReference type="ARBA" id="ARBA00004162"/>
    </source>
</evidence>
<dbReference type="Proteomes" id="UP001156903">
    <property type="component" value="Unassembled WGS sequence"/>
</dbReference>
<evidence type="ECO:0000256" key="6">
    <source>
        <dbReference type="ARBA" id="ARBA00023136"/>
    </source>
</evidence>
<organism evidence="9 10">
    <name type="scientific">Hydrogenophaga electricum</name>
    <dbReference type="NCBI Taxonomy" id="1230953"/>
    <lineage>
        <taxon>Bacteria</taxon>
        <taxon>Pseudomonadati</taxon>
        <taxon>Pseudomonadota</taxon>
        <taxon>Betaproteobacteria</taxon>
        <taxon>Burkholderiales</taxon>
        <taxon>Comamonadaceae</taxon>
        <taxon>Hydrogenophaga</taxon>
    </lineage>
</organism>
<proteinExistence type="inferred from homology"/>
<name>A0ABQ6C1M9_9BURK</name>
<keyword evidence="10" id="KW-1185">Reference proteome</keyword>
<feature type="transmembrane region" description="Helical" evidence="8">
    <location>
        <begin position="21"/>
        <end position="40"/>
    </location>
</feature>
<keyword evidence="4 7" id="KW-0812">Transmembrane</keyword>
<evidence type="ECO:0000256" key="5">
    <source>
        <dbReference type="ARBA" id="ARBA00022989"/>
    </source>
</evidence>
<dbReference type="Pfam" id="PF02472">
    <property type="entry name" value="ExbD"/>
    <property type="match status" value="1"/>
</dbReference>
<dbReference type="InterPro" id="IPR003400">
    <property type="entry name" value="ExbD"/>
</dbReference>
<gene>
    <name evidence="9" type="ORF">GCM10007935_00360</name>
</gene>
<evidence type="ECO:0000256" key="7">
    <source>
        <dbReference type="RuleBase" id="RU003879"/>
    </source>
</evidence>
<protein>
    <submittedName>
        <fullName evidence="9">Protein TolR</fullName>
    </submittedName>
</protein>
<accession>A0ABQ6C1M9</accession>
<keyword evidence="6 8" id="KW-0472">Membrane</keyword>
<dbReference type="PANTHER" id="PTHR30558">
    <property type="entry name" value="EXBD MEMBRANE COMPONENT OF PMF-DRIVEN MACROMOLECULE IMPORT SYSTEM"/>
    <property type="match status" value="1"/>
</dbReference>
<comment type="subcellular location">
    <subcellularLocation>
        <location evidence="1">Cell membrane</location>
        <topology evidence="1">Single-pass membrane protein</topology>
    </subcellularLocation>
    <subcellularLocation>
        <location evidence="7">Cell membrane</location>
        <topology evidence="7">Single-pass type II membrane protein</topology>
    </subcellularLocation>
</comment>
<keyword evidence="7" id="KW-0813">Transport</keyword>
<evidence type="ECO:0000313" key="9">
    <source>
        <dbReference type="EMBL" id="GLS12610.1"/>
    </source>
</evidence>
<keyword evidence="3" id="KW-1003">Cell membrane</keyword>
<dbReference type="Gene3D" id="3.30.420.270">
    <property type="match status" value="1"/>
</dbReference>
<evidence type="ECO:0000256" key="2">
    <source>
        <dbReference type="ARBA" id="ARBA00005811"/>
    </source>
</evidence>
<keyword evidence="5 8" id="KW-1133">Transmembrane helix</keyword>
<comment type="caution">
    <text evidence="9">The sequence shown here is derived from an EMBL/GenBank/DDBJ whole genome shotgun (WGS) entry which is preliminary data.</text>
</comment>
<evidence type="ECO:0000256" key="3">
    <source>
        <dbReference type="ARBA" id="ARBA00022475"/>
    </source>
</evidence>
<dbReference type="PANTHER" id="PTHR30558:SF7">
    <property type="entry name" value="TOL-PAL SYSTEM PROTEIN TOLR"/>
    <property type="match status" value="1"/>
</dbReference>
<dbReference type="RefSeq" id="WP_284306128.1">
    <property type="nucleotide sequence ID" value="NZ_BSPB01000001.1"/>
</dbReference>